<dbReference type="FunCoup" id="A0A0Q3LDP5">
    <property type="interactions" value="201"/>
</dbReference>
<keyword evidence="1" id="KW-0472">Membrane</keyword>
<dbReference type="Proteomes" id="UP000008810">
    <property type="component" value="Chromosome 4"/>
</dbReference>
<dbReference type="AlphaFoldDB" id="A0A0Q3LDP5"/>
<evidence type="ECO:0000256" key="1">
    <source>
        <dbReference type="SAM" id="Phobius"/>
    </source>
</evidence>
<sequence>MARGLLASATSGTAAGILVPPSFAALCMVVASVWVVSLAVFLCGRSSRGHADDDVPAGKKPAAAPADTTMLYAAAFIGGAVGGGGCGGGGGGCSGGCGGC</sequence>
<evidence type="ECO:0000313" key="3">
    <source>
        <dbReference type="EnsemblPlants" id="KQJ90685"/>
    </source>
</evidence>
<keyword evidence="4" id="KW-1185">Reference proteome</keyword>
<dbReference type="Gramene" id="KQJ90685">
    <property type="protein sequence ID" value="KQJ90685"/>
    <property type="gene ID" value="BRADI_4g33284v3"/>
</dbReference>
<dbReference type="EMBL" id="CM000883">
    <property type="protein sequence ID" value="KQJ90685.1"/>
    <property type="molecule type" value="Genomic_DNA"/>
</dbReference>
<organism evidence="2">
    <name type="scientific">Brachypodium distachyon</name>
    <name type="common">Purple false brome</name>
    <name type="synonym">Trachynia distachya</name>
    <dbReference type="NCBI Taxonomy" id="15368"/>
    <lineage>
        <taxon>Eukaryota</taxon>
        <taxon>Viridiplantae</taxon>
        <taxon>Streptophyta</taxon>
        <taxon>Embryophyta</taxon>
        <taxon>Tracheophyta</taxon>
        <taxon>Spermatophyta</taxon>
        <taxon>Magnoliopsida</taxon>
        <taxon>Liliopsida</taxon>
        <taxon>Poales</taxon>
        <taxon>Poaceae</taxon>
        <taxon>BOP clade</taxon>
        <taxon>Pooideae</taxon>
        <taxon>Stipodae</taxon>
        <taxon>Brachypodieae</taxon>
        <taxon>Brachypodium</taxon>
    </lineage>
</organism>
<reference evidence="2" key="2">
    <citation type="submission" date="2017-06" db="EMBL/GenBank/DDBJ databases">
        <title>WGS assembly of Brachypodium distachyon.</title>
        <authorList>
            <consortium name="The International Brachypodium Initiative"/>
            <person name="Lucas S."/>
            <person name="Harmon-Smith M."/>
            <person name="Lail K."/>
            <person name="Tice H."/>
            <person name="Grimwood J."/>
            <person name="Bruce D."/>
            <person name="Barry K."/>
            <person name="Shu S."/>
            <person name="Lindquist E."/>
            <person name="Wang M."/>
            <person name="Pitluck S."/>
            <person name="Vogel J.P."/>
            <person name="Garvin D.F."/>
            <person name="Mockler T.C."/>
            <person name="Schmutz J."/>
            <person name="Rokhsar D."/>
            <person name="Bevan M.W."/>
        </authorList>
    </citation>
    <scope>NUCLEOTIDE SEQUENCE</scope>
    <source>
        <strain evidence="2">Bd21</strain>
    </source>
</reference>
<evidence type="ECO:0000313" key="2">
    <source>
        <dbReference type="EMBL" id="KQJ90685.1"/>
    </source>
</evidence>
<protein>
    <submittedName>
        <fullName evidence="2 3">Uncharacterized protein</fullName>
    </submittedName>
</protein>
<dbReference type="PANTHER" id="PTHR35420:SF1">
    <property type="entry name" value="OS09G0480532 PROTEIN"/>
    <property type="match status" value="1"/>
</dbReference>
<accession>A0A0Q3LDP5</accession>
<keyword evidence="1" id="KW-1133">Transmembrane helix</keyword>
<dbReference type="InParanoid" id="A0A0Q3LDP5"/>
<feature type="transmembrane region" description="Helical" evidence="1">
    <location>
        <begin position="23"/>
        <end position="43"/>
    </location>
</feature>
<dbReference type="EnsemblPlants" id="KQJ90685">
    <property type="protein sequence ID" value="KQJ90685"/>
    <property type="gene ID" value="BRADI_4g33284v3"/>
</dbReference>
<reference evidence="2 3" key="1">
    <citation type="journal article" date="2010" name="Nature">
        <title>Genome sequencing and analysis of the model grass Brachypodium distachyon.</title>
        <authorList>
            <consortium name="International Brachypodium Initiative"/>
        </authorList>
    </citation>
    <scope>NUCLEOTIDE SEQUENCE [LARGE SCALE GENOMIC DNA]</scope>
    <source>
        <strain evidence="2 3">Bd21</strain>
    </source>
</reference>
<reference evidence="3" key="3">
    <citation type="submission" date="2018-08" db="UniProtKB">
        <authorList>
            <consortium name="EnsemblPlants"/>
        </authorList>
    </citation>
    <scope>IDENTIFICATION</scope>
    <source>
        <strain evidence="3">cv. Bd21</strain>
    </source>
</reference>
<evidence type="ECO:0000313" key="4">
    <source>
        <dbReference type="Proteomes" id="UP000008810"/>
    </source>
</evidence>
<gene>
    <name evidence="2" type="ORF">BRADI_4g33284v3</name>
</gene>
<keyword evidence="1" id="KW-0812">Transmembrane</keyword>
<dbReference type="PANTHER" id="PTHR35420">
    <property type="entry name" value="OS02G0198500 PROTEIN"/>
    <property type="match status" value="1"/>
</dbReference>
<name>A0A0Q3LDP5_BRADI</name>
<proteinExistence type="predicted"/>